<keyword evidence="12" id="KW-0564">Palmitate</keyword>
<keyword evidence="10 17" id="KW-0186">Copper</keyword>
<keyword evidence="7 17" id="KW-0862">Zinc</keyword>
<name>A0A7I9ZJF7_9MYCO</name>
<dbReference type="GO" id="GO:0005507">
    <property type="term" value="F:copper ion binding"/>
    <property type="evidence" value="ECO:0007669"/>
    <property type="project" value="InterPro"/>
</dbReference>
<comment type="similarity">
    <text evidence="1 17">Belongs to the Cu-Zn superoxide dismutase family.</text>
</comment>
<gene>
    <name evidence="21" type="ORF">MHIP_14720</name>
</gene>
<evidence type="ECO:0000256" key="7">
    <source>
        <dbReference type="ARBA" id="ARBA00022833"/>
    </source>
</evidence>
<dbReference type="AlphaFoldDB" id="A0A7I9ZJF7"/>
<keyword evidence="6 19" id="KW-0732">Signal</keyword>
<evidence type="ECO:0000256" key="5">
    <source>
        <dbReference type="ARBA" id="ARBA00022723"/>
    </source>
</evidence>
<dbReference type="GO" id="GO:0004784">
    <property type="term" value="F:superoxide dismutase activity"/>
    <property type="evidence" value="ECO:0007669"/>
    <property type="project" value="UniProtKB-EC"/>
</dbReference>
<dbReference type="InterPro" id="IPR036423">
    <property type="entry name" value="SOD-like_Cu/Zn_dom_sf"/>
</dbReference>
<evidence type="ECO:0000256" key="18">
    <source>
        <dbReference type="SAM" id="MobiDB-lite"/>
    </source>
</evidence>
<evidence type="ECO:0000256" key="12">
    <source>
        <dbReference type="ARBA" id="ARBA00023139"/>
    </source>
</evidence>
<evidence type="ECO:0000256" key="19">
    <source>
        <dbReference type="SAM" id="SignalP"/>
    </source>
</evidence>
<dbReference type="EMBL" id="BLLB01000002">
    <property type="protein sequence ID" value="GFH00989.1"/>
    <property type="molecule type" value="Genomic_DNA"/>
</dbReference>
<feature type="region of interest" description="Disordered" evidence="18">
    <location>
        <begin position="219"/>
        <end position="303"/>
    </location>
</feature>
<comment type="function">
    <text evidence="15">Destroys radicals which are normally produced within the cells and which are toxic to biological systems. May play a role in favoring mycobacterial survival in phagocytes.</text>
</comment>
<evidence type="ECO:0000256" key="14">
    <source>
        <dbReference type="ARBA" id="ARBA00023288"/>
    </source>
</evidence>
<feature type="domain" description="Superoxide dismutase copper/zinc binding" evidence="20">
    <location>
        <begin position="74"/>
        <end position="212"/>
    </location>
</feature>
<evidence type="ECO:0000256" key="13">
    <source>
        <dbReference type="ARBA" id="ARBA00023157"/>
    </source>
</evidence>
<feature type="compositionally biased region" description="Low complexity" evidence="18">
    <location>
        <begin position="219"/>
        <end position="270"/>
    </location>
</feature>
<feature type="chain" id="PRO_5039189015" description="Superoxide dismutase [Cu-Zn]" evidence="19">
    <location>
        <begin position="21"/>
        <end position="303"/>
    </location>
</feature>
<keyword evidence="4" id="KW-1003">Cell membrane</keyword>
<evidence type="ECO:0000256" key="6">
    <source>
        <dbReference type="ARBA" id="ARBA00022729"/>
    </source>
</evidence>
<keyword evidence="8" id="KW-0049">Antioxidant</keyword>
<evidence type="ECO:0000256" key="3">
    <source>
        <dbReference type="ARBA" id="ARBA00020928"/>
    </source>
</evidence>
<evidence type="ECO:0000256" key="11">
    <source>
        <dbReference type="ARBA" id="ARBA00023136"/>
    </source>
</evidence>
<reference evidence="21 22" key="1">
    <citation type="journal article" date="2019" name="Emerg. Microbes Infect.">
        <title>Comprehensive subspecies identification of 175 nontuberculous mycobacteria species based on 7547 genomic profiles.</title>
        <authorList>
            <person name="Matsumoto Y."/>
            <person name="Kinjo T."/>
            <person name="Motooka D."/>
            <person name="Nabeya D."/>
            <person name="Jung N."/>
            <person name="Uechi K."/>
            <person name="Horii T."/>
            <person name="Iida T."/>
            <person name="Fujita J."/>
            <person name="Nakamura S."/>
        </authorList>
    </citation>
    <scope>NUCLEOTIDE SEQUENCE [LARGE SCALE GENOMIC DNA]</scope>
    <source>
        <strain evidence="21 22">JCM 30996</strain>
    </source>
</reference>
<evidence type="ECO:0000313" key="21">
    <source>
        <dbReference type="EMBL" id="GFH00989.1"/>
    </source>
</evidence>
<feature type="compositionally biased region" description="Low complexity" evidence="18">
    <location>
        <begin position="285"/>
        <end position="294"/>
    </location>
</feature>
<evidence type="ECO:0000256" key="9">
    <source>
        <dbReference type="ARBA" id="ARBA00023002"/>
    </source>
</evidence>
<evidence type="ECO:0000256" key="10">
    <source>
        <dbReference type="ARBA" id="ARBA00023008"/>
    </source>
</evidence>
<evidence type="ECO:0000256" key="2">
    <source>
        <dbReference type="ARBA" id="ARBA00012682"/>
    </source>
</evidence>
<evidence type="ECO:0000256" key="15">
    <source>
        <dbReference type="ARBA" id="ARBA00024900"/>
    </source>
</evidence>
<dbReference type="SUPFAM" id="SSF49329">
    <property type="entry name" value="Cu,Zn superoxide dismutase-like"/>
    <property type="match status" value="1"/>
</dbReference>
<evidence type="ECO:0000256" key="4">
    <source>
        <dbReference type="ARBA" id="ARBA00022475"/>
    </source>
</evidence>
<organism evidence="21 22">
    <name type="scientific">Mycolicibacterium hippocampi</name>
    <dbReference type="NCBI Taxonomy" id="659824"/>
    <lineage>
        <taxon>Bacteria</taxon>
        <taxon>Bacillati</taxon>
        <taxon>Actinomycetota</taxon>
        <taxon>Actinomycetes</taxon>
        <taxon>Mycobacteriales</taxon>
        <taxon>Mycobacteriaceae</taxon>
        <taxon>Mycolicibacterium</taxon>
    </lineage>
</organism>
<comment type="cofactor">
    <cofactor evidence="17">
        <name>Zn(2+)</name>
        <dbReference type="ChEBI" id="CHEBI:29105"/>
    </cofactor>
    <text evidence="17">Binds 1 zinc ion per subunit.</text>
</comment>
<comment type="caution">
    <text evidence="21">The sequence shown here is derived from an EMBL/GenBank/DDBJ whole genome shotgun (WGS) entry which is preliminary data.</text>
</comment>
<evidence type="ECO:0000313" key="22">
    <source>
        <dbReference type="Proteomes" id="UP000465304"/>
    </source>
</evidence>
<feature type="compositionally biased region" description="Pro residues" evidence="18">
    <location>
        <begin position="271"/>
        <end position="283"/>
    </location>
</feature>
<comment type="catalytic activity">
    <reaction evidence="16 17">
        <text>2 superoxide + 2 H(+) = H2O2 + O2</text>
        <dbReference type="Rhea" id="RHEA:20696"/>
        <dbReference type="ChEBI" id="CHEBI:15378"/>
        <dbReference type="ChEBI" id="CHEBI:15379"/>
        <dbReference type="ChEBI" id="CHEBI:16240"/>
        <dbReference type="ChEBI" id="CHEBI:18421"/>
        <dbReference type="EC" id="1.15.1.1"/>
    </reaction>
</comment>
<comment type="cofactor">
    <cofactor evidence="17">
        <name>Cu cation</name>
        <dbReference type="ChEBI" id="CHEBI:23378"/>
    </cofactor>
    <text evidence="17">Binds 1 copper ion per subunit.</text>
</comment>
<dbReference type="Pfam" id="PF00080">
    <property type="entry name" value="Sod_Cu"/>
    <property type="match status" value="1"/>
</dbReference>
<feature type="compositionally biased region" description="Low complexity" evidence="18">
    <location>
        <begin position="24"/>
        <end position="39"/>
    </location>
</feature>
<keyword evidence="14" id="KW-0449">Lipoprotein</keyword>
<feature type="region of interest" description="Disordered" evidence="18">
    <location>
        <begin position="99"/>
        <end position="133"/>
    </location>
</feature>
<keyword evidence="5 17" id="KW-0479">Metal-binding</keyword>
<accession>A0A7I9ZJF7</accession>
<evidence type="ECO:0000256" key="8">
    <source>
        <dbReference type="ARBA" id="ARBA00022862"/>
    </source>
</evidence>
<proteinExistence type="inferred from homology"/>
<dbReference type="InterPro" id="IPR001424">
    <property type="entry name" value="SOD_Cu_Zn_dom"/>
</dbReference>
<evidence type="ECO:0000259" key="20">
    <source>
        <dbReference type="Pfam" id="PF00080"/>
    </source>
</evidence>
<protein>
    <recommendedName>
        <fullName evidence="3 17">Superoxide dismutase [Cu-Zn]</fullName>
        <ecNumber evidence="2 17">1.15.1.1</ecNumber>
    </recommendedName>
</protein>
<keyword evidence="11" id="KW-0472">Membrane</keyword>
<feature type="signal peptide" evidence="19">
    <location>
        <begin position="1"/>
        <end position="20"/>
    </location>
</feature>
<evidence type="ECO:0000256" key="16">
    <source>
        <dbReference type="ARBA" id="ARBA00049204"/>
    </source>
</evidence>
<dbReference type="Proteomes" id="UP000465304">
    <property type="component" value="Unassembled WGS sequence"/>
</dbReference>
<dbReference type="RefSeq" id="WP_163887850.1">
    <property type="nucleotide sequence ID" value="NZ_BLLB01000002.1"/>
</dbReference>
<dbReference type="InterPro" id="IPR018152">
    <property type="entry name" value="SOD_Cu/Zn_BS"/>
</dbReference>
<dbReference type="PROSITE" id="PS51257">
    <property type="entry name" value="PROKAR_LIPOPROTEIN"/>
    <property type="match status" value="1"/>
</dbReference>
<keyword evidence="13" id="KW-1015">Disulfide bond</keyword>
<keyword evidence="22" id="KW-1185">Reference proteome</keyword>
<dbReference type="Gene3D" id="2.60.40.200">
    <property type="entry name" value="Superoxide dismutase, copper/zinc binding domain"/>
    <property type="match status" value="1"/>
</dbReference>
<dbReference type="PROSITE" id="PS00332">
    <property type="entry name" value="SOD_CU_ZN_2"/>
    <property type="match status" value="1"/>
</dbReference>
<keyword evidence="9 17" id="KW-0560">Oxidoreductase</keyword>
<dbReference type="PANTHER" id="PTHR10003">
    <property type="entry name" value="SUPEROXIDE DISMUTASE CU-ZN -RELATED"/>
    <property type="match status" value="1"/>
</dbReference>
<dbReference type="InterPro" id="IPR024134">
    <property type="entry name" value="SOD_Cu/Zn_/chaperone"/>
</dbReference>
<sequence>MFKPVTFAMLLATPALLLTACGSEDSAGEETTSATTSEPGGPPAGTERLTAQLATADGTEVADATIDFADGFATVTVETVTPGILSPGFHGMHIHSVGRCDPDSEPPGGGERGDFLSAGGHFQAPGNSGHPASGDLTSLEVRSDGSARLVTTTDAFTADDLLAGEKTALMIHEGADNFANIPPRYTIDGTPGPDQETLATGDAGGRVACGVITDPAAETTATTETTVTTETTETTAPPATTETETTVVPPPATTDTETVTVTPPTTTITPPQIPSPPPVPEVPDVPDVPAVPNIPGVPGPGNP</sequence>
<evidence type="ECO:0000256" key="17">
    <source>
        <dbReference type="RuleBase" id="RU000393"/>
    </source>
</evidence>
<dbReference type="EC" id="1.15.1.1" evidence="2 17"/>
<evidence type="ECO:0000256" key="1">
    <source>
        <dbReference type="ARBA" id="ARBA00010457"/>
    </source>
</evidence>
<dbReference type="NCBIfam" id="NF047631">
    <property type="entry name" value="SodCMycob"/>
    <property type="match status" value="1"/>
</dbReference>
<dbReference type="FunFam" id="2.60.40.200:FF:000012">
    <property type="entry name" value="Superoxide dismutase [Cu-Zn]"/>
    <property type="match status" value="1"/>
</dbReference>
<feature type="region of interest" description="Disordered" evidence="18">
    <location>
        <begin position="24"/>
        <end position="47"/>
    </location>
</feature>